<dbReference type="InterPro" id="IPR012677">
    <property type="entry name" value="Nucleotide-bd_a/b_plait_sf"/>
</dbReference>
<dbReference type="SMART" id="SM00360">
    <property type="entry name" value="RRM"/>
    <property type="match status" value="1"/>
</dbReference>
<evidence type="ECO:0000256" key="1">
    <source>
        <dbReference type="ARBA" id="ARBA00022884"/>
    </source>
</evidence>
<dbReference type="OMA" id="DARFTIF"/>
<evidence type="ECO:0000313" key="5">
    <source>
        <dbReference type="Proteomes" id="UP000014500"/>
    </source>
</evidence>
<dbReference type="EnsemblMetazoa" id="SMAR000136-RA">
    <property type="protein sequence ID" value="SMAR000136-PA"/>
    <property type="gene ID" value="SMAR000136"/>
</dbReference>
<sequence>MNNRIDMSLDDIIRTKRGAKTKNFRPRKEPVRNRIMDKRNFGQKKNFVANKRANFDLSQKLKGRNTKNDARFTIFFNQRAKIHDARDKLNQMARKTDARFKIRDKIAKKTQTVTTFDPRTMQQIKQQLLNSNSQRSMMMGSRGLTRTIGNNFRNSRASTSRLSETNKRIIMNQDGILITTRNEGKLRTTRIANSMDFDDNPFQVRSLTQTSTHTFPRSRLSANLQSRLDGNSHEGCKVIVSNLHPSVTQDDIQELFGEIGDLRRASLGKSGTAEILFMRPADAQKACDVYHNRQLDGIPMNLKISCNFGGFRSDSMPSRVAPDAALIRQALFGEPRVSAMASNPRFNVRMNRN</sequence>
<dbReference type="PROSITE" id="PS50102">
    <property type="entry name" value="RRM"/>
    <property type="match status" value="1"/>
</dbReference>
<dbReference type="InterPro" id="IPR034784">
    <property type="entry name" value="PDIP3_RRM"/>
</dbReference>
<dbReference type="PANTHER" id="PTHR19965:SF35">
    <property type="entry name" value="RNA ANNEALING PROTEIN YRA1"/>
    <property type="match status" value="1"/>
</dbReference>
<dbReference type="PANTHER" id="PTHR19965">
    <property type="entry name" value="RNA AND EXPORT FACTOR BINDING PROTEIN"/>
    <property type="match status" value="1"/>
</dbReference>
<reference evidence="4" key="2">
    <citation type="submission" date="2015-02" db="UniProtKB">
        <authorList>
            <consortium name="EnsemblMetazoa"/>
        </authorList>
    </citation>
    <scope>IDENTIFICATION</scope>
</reference>
<dbReference type="eggNOG" id="KOG0533">
    <property type="taxonomic scope" value="Eukaryota"/>
</dbReference>
<dbReference type="PhylomeDB" id="T1IH32"/>
<proteinExistence type="predicted"/>
<dbReference type="GO" id="GO:0006406">
    <property type="term" value="P:mRNA export from nucleus"/>
    <property type="evidence" value="ECO:0007669"/>
    <property type="project" value="TreeGrafter"/>
</dbReference>
<organism evidence="4 5">
    <name type="scientific">Strigamia maritima</name>
    <name type="common">European centipede</name>
    <name type="synonym">Geophilus maritimus</name>
    <dbReference type="NCBI Taxonomy" id="126957"/>
    <lineage>
        <taxon>Eukaryota</taxon>
        <taxon>Metazoa</taxon>
        <taxon>Ecdysozoa</taxon>
        <taxon>Arthropoda</taxon>
        <taxon>Myriapoda</taxon>
        <taxon>Chilopoda</taxon>
        <taxon>Pleurostigmophora</taxon>
        <taxon>Geophilomorpha</taxon>
        <taxon>Linotaeniidae</taxon>
        <taxon>Strigamia</taxon>
    </lineage>
</organism>
<dbReference type="AlphaFoldDB" id="T1IH32"/>
<dbReference type="CDD" id="cd12681">
    <property type="entry name" value="RRM_SKAR"/>
    <property type="match status" value="1"/>
</dbReference>
<dbReference type="HOGENOM" id="CLU_875301_0_0_1"/>
<dbReference type="InterPro" id="IPR035979">
    <property type="entry name" value="RBD_domain_sf"/>
</dbReference>
<dbReference type="Pfam" id="PF00076">
    <property type="entry name" value="RRM_1"/>
    <property type="match status" value="1"/>
</dbReference>
<evidence type="ECO:0000259" key="3">
    <source>
        <dbReference type="PROSITE" id="PS50102"/>
    </source>
</evidence>
<keyword evidence="5" id="KW-1185">Reference proteome</keyword>
<dbReference type="SUPFAM" id="SSF54928">
    <property type="entry name" value="RNA-binding domain, RBD"/>
    <property type="match status" value="1"/>
</dbReference>
<reference evidence="5" key="1">
    <citation type="submission" date="2011-05" db="EMBL/GenBank/DDBJ databases">
        <authorList>
            <person name="Richards S.R."/>
            <person name="Qu J."/>
            <person name="Jiang H."/>
            <person name="Jhangiani S.N."/>
            <person name="Agravi P."/>
            <person name="Goodspeed R."/>
            <person name="Gross S."/>
            <person name="Mandapat C."/>
            <person name="Jackson L."/>
            <person name="Mathew T."/>
            <person name="Pu L."/>
            <person name="Thornton R."/>
            <person name="Saada N."/>
            <person name="Wilczek-Boney K.B."/>
            <person name="Lee S."/>
            <person name="Kovar C."/>
            <person name="Wu Y."/>
            <person name="Scherer S.E."/>
            <person name="Worley K.C."/>
            <person name="Muzny D.M."/>
            <person name="Gibbs R."/>
        </authorList>
    </citation>
    <scope>NUCLEOTIDE SEQUENCE</scope>
    <source>
        <strain evidence="5">Brora</strain>
    </source>
</reference>
<dbReference type="STRING" id="126957.T1IH32"/>
<feature type="domain" description="RRM" evidence="3">
    <location>
        <begin position="236"/>
        <end position="307"/>
    </location>
</feature>
<dbReference type="EMBL" id="JH429682">
    <property type="status" value="NOT_ANNOTATED_CDS"/>
    <property type="molecule type" value="Genomic_DNA"/>
</dbReference>
<dbReference type="GO" id="GO:0005634">
    <property type="term" value="C:nucleus"/>
    <property type="evidence" value="ECO:0007669"/>
    <property type="project" value="TreeGrafter"/>
</dbReference>
<dbReference type="InterPro" id="IPR000504">
    <property type="entry name" value="RRM_dom"/>
</dbReference>
<name>T1IH32_STRMM</name>
<dbReference type="GO" id="GO:0003729">
    <property type="term" value="F:mRNA binding"/>
    <property type="evidence" value="ECO:0007669"/>
    <property type="project" value="TreeGrafter"/>
</dbReference>
<evidence type="ECO:0000313" key="4">
    <source>
        <dbReference type="EnsemblMetazoa" id="SMAR000136-PA"/>
    </source>
</evidence>
<keyword evidence="1 2" id="KW-0694">RNA-binding</keyword>
<dbReference type="Proteomes" id="UP000014500">
    <property type="component" value="Unassembled WGS sequence"/>
</dbReference>
<accession>T1IH32</accession>
<dbReference type="Gene3D" id="3.30.70.330">
    <property type="match status" value="1"/>
</dbReference>
<evidence type="ECO:0000256" key="2">
    <source>
        <dbReference type="PROSITE-ProRule" id="PRU00176"/>
    </source>
</evidence>
<protein>
    <recommendedName>
        <fullName evidence="3">RRM domain-containing protein</fullName>
    </recommendedName>
</protein>
<dbReference type="InterPro" id="IPR051229">
    <property type="entry name" value="ALYREF_mRNA_export"/>
</dbReference>